<organism evidence="1 2">
    <name type="scientific">Mytilus coruscus</name>
    <name type="common">Sea mussel</name>
    <dbReference type="NCBI Taxonomy" id="42192"/>
    <lineage>
        <taxon>Eukaryota</taxon>
        <taxon>Metazoa</taxon>
        <taxon>Spiralia</taxon>
        <taxon>Lophotrochozoa</taxon>
        <taxon>Mollusca</taxon>
        <taxon>Bivalvia</taxon>
        <taxon>Autobranchia</taxon>
        <taxon>Pteriomorphia</taxon>
        <taxon>Mytilida</taxon>
        <taxon>Mytiloidea</taxon>
        <taxon>Mytilidae</taxon>
        <taxon>Mytilinae</taxon>
        <taxon>Mytilus</taxon>
    </lineage>
</organism>
<gene>
    <name evidence="1" type="ORF">MCOR_34861</name>
</gene>
<name>A0A6J8CW26_MYTCO</name>
<dbReference type="AlphaFoldDB" id="A0A6J8CW26"/>
<dbReference type="EMBL" id="CACVKT020006289">
    <property type="protein sequence ID" value="CAC5400703.1"/>
    <property type="molecule type" value="Genomic_DNA"/>
</dbReference>
<dbReference type="InterPro" id="IPR052925">
    <property type="entry name" value="Phage_Integrase-like_Recomb"/>
</dbReference>
<evidence type="ECO:0000313" key="1">
    <source>
        <dbReference type="EMBL" id="CAC5400703.1"/>
    </source>
</evidence>
<dbReference type="OrthoDB" id="6155893at2759"/>
<evidence type="ECO:0000313" key="2">
    <source>
        <dbReference type="Proteomes" id="UP000507470"/>
    </source>
</evidence>
<keyword evidence="2" id="KW-1185">Reference proteome</keyword>
<proteinExistence type="predicted"/>
<sequence>MADSQEHTVELNERSGESVIDFNSIQGDFQTLTWTEPSSNKFNERVHFSQNLPSLEESIFDPIGCYTPLKLKEKIWKGESIDLSLLIKSPRELANFPDQDATVESYISGISFSHKSLNLEDTTKNFIISKMLEGLHRRNPQKDNRAPITLSLLPQITDALPSICTSTYESLLFRSSFILAFFAMLRVSEFTTKHKSDSSTVALLLSDVTLSYHQLKINIKKRSERTTLRRFQFVGDEVQTTVWIWGSSIPHWAGVTAANRPGGKNLNLNRSGGSMDNLIGNEMERSGFDL</sequence>
<accession>A0A6J8CW26</accession>
<evidence type="ECO:0008006" key="3">
    <source>
        <dbReference type="Google" id="ProtNLM"/>
    </source>
</evidence>
<dbReference type="PANTHER" id="PTHR34605:SF3">
    <property type="entry name" value="P CELL-TYPE AGGLUTINATION PROTEIN MAP4-LIKE-RELATED"/>
    <property type="match status" value="1"/>
</dbReference>
<dbReference type="PANTHER" id="PTHR34605">
    <property type="entry name" value="PHAGE_INTEGRASE DOMAIN-CONTAINING PROTEIN"/>
    <property type="match status" value="1"/>
</dbReference>
<protein>
    <recommendedName>
        <fullName evidence="3">Tyr recombinase domain-containing protein</fullName>
    </recommendedName>
</protein>
<reference evidence="1 2" key="1">
    <citation type="submission" date="2020-06" db="EMBL/GenBank/DDBJ databases">
        <authorList>
            <person name="Li R."/>
            <person name="Bekaert M."/>
        </authorList>
    </citation>
    <scope>NUCLEOTIDE SEQUENCE [LARGE SCALE GENOMIC DNA]</scope>
    <source>
        <strain evidence="2">wild</strain>
    </source>
</reference>
<dbReference type="Proteomes" id="UP000507470">
    <property type="component" value="Unassembled WGS sequence"/>
</dbReference>